<reference evidence="8" key="3">
    <citation type="submission" date="2015-06" db="UniProtKB">
        <authorList>
            <consortium name="EnsemblMetazoa"/>
        </authorList>
    </citation>
    <scope>IDENTIFICATION</scope>
</reference>
<keyword evidence="2" id="KW-0067">ATP-binding</keyword>
<dbReference type="PANTHER" id="PTHR47117">
    <property type="entry name" value="STAR-RELATED LIPID TRANSFER PROTEIN 9"/>
    <property type="match status" value="1"/>
</dbReference>
<keyword evidence="9" id="KW-1185">Reference proteome</keyword>
<keyword evidence="3" id="KW-0175">Coiled coil</keyword>
<evidence type="ECO:0000313" key="9">
    <source>
        <dbReference type="Proteomes" id="UP000014760"/>
    </source>
</evidence>
<evidence type="ECO:0000313" key="7">
    <source>
        <dbReference type="EMBL" id="ELU15077.1"/>
    </source>
</evidence>
<evidence type="ECO:0000256" key="4">
    <source>
        <dbReference type="ARBA" id="ARBA00023175"/>
    </source>
</evidence>
<accession>R7V996</accession>
<reference evidence="9" key="1">
    <citation type="submission" date="2012-12" db="EMBL/GenBank/DDBJ databases">
        <authorList>
            <person name="Hellsten U."/>
            <person name="Grimwood J."/>
            <person name="Chapman J.A."/>
            <person name="Shapiro H."/>
            <person name="Aerts A."/>
            <person name="Otillar R.P."/>
            <person name="Terry A.Y."/>
            <person name="Boore J.L."/>
            <person name="Simakov O."/>
            <person name="Marletaz F."/>
            <person name="Cho S.-J."/>
            <person name="Edsinger-Gonzales E."/>
            <person name="Havlak P."/>
            <person name="Kuo D.-H."/>
            <person name="Larsson T."/>
            <person name="Lv J."/>
            <person name="Arendt D."/>
            <person name="Savage R."/>
            <person name="Osoegawa K."/>
            <person name="de Jong P."/>
            <person name="Lindberg D.R."/>
            <person name="Seaver E.C."/>
            <person name="Weisblat D.A."/>
            <person name="Putnam N.H."/>
            <person name="Grigoriev I.V."/>
            <person name="Rokhsar D.S."/>
        </authorList>
    </citation>
    <scope>NUCLEOTIDE SEQUENCE</scope>
    <source>
        <strain evidence="9">I ESC-2004</strain>
    </source>
</reference>
<dbReference type="EMBL" id="AMQN01018197">
    <property type="status" value="NOT_ANNOTATED_CDS"/>
    <property type="molecule type" value="Genomic_DNA"/>
</dbReference>
<dbReference type="PANTHER" id="PTHR47117:SF6">
    <property type="entry name" value="KINESIN-LIKE PROTEIN KIF16B"/>
    <property type="match status" value="1"/>
</dbReference>
<dbReference type="SUPFAM" id="SSF49879">
    <property type="entry name" value="SMAD/FHA domain"/>
    <property type="match status" value="1"/>
</dbReference>
<dbReference type="OMA" id="NTIYLRR"/>
<protein>
    <recommendedName>
        <fullName evidence="6">Kinesin motor domain-containing protein</fullName>
    </recommendedName>
</protein>
<dbReference type="GO" id="GO:0005524">
    <property type="term" value="F:ATP binding"/>
    <property type="evidence" value="ECO:0007669"/>
    <property type="project" value="UniProtKB-KW"/>
</dbReference>
<dbReference type="PROSITE" id="PS50067">
    <property type="entry name" value="KINESIN_MOTOR_2"/>
    <property type="match status" value="1"/>
</dbReference>
<dbReference type="InterPro" id="IPR000253">
    <property type="entry name" value="FHA_dom"/>
</dbReference>
<dbReference type="EnsemblMetazoa" id="CapteT197257">
    <property type="protein sequence ID" value="CapteP197257"/>
    <property type="gene ID" value="CapteG197257"/>
</dbReference>
<dbReference type="Pfam" id="PF00498">
    <property type="entry name" value="FHA"/>
    <property type="match status" value="1"/>
</dbReference>
<gene>
    <name evidence="7" type="ORF">CAPTEDRAFT_197257</name>
</gene>
<keyword evidence="4" id="KW-0505">Motor protein</keyword>
<dbReference type="EMBL" id="KB294039">
    <property type="protein sequence ID" value="ELU15077.1"/>
    <property type="molecule type" value="Genomic_DNA"/>
</dbReference>
<evidence type="ECO:0000256" key="1">
    <source>
        <dbReference type="ARBA" id="ARBA00022741"/>
    </source>
</evidence>
<sequence length="329" mass="36648">MNRIRELLREPLTVNFEKADISEKAGSSRKAFIPYRDSTLTWLLKDSLGGNAKTIMIATLSPAGVNYSETLSTLRYANRAKSIVNKPTINEDPNVKLIRELREEIQSLKSMLSVRVVYSMKEKLHESEARVKVLTEEWAERWGETASILQDQKDLALRKEGRGVVLDSELPHLIGIDDDLLSTGILLYHLKEGVTRIGTEDAVQPQDIELQGPEIIAEHCMIENEGTVVTLVPLQDALCMVNGYSVTDPLRLSQGAVIMLGKTNMFRFNHPSQAARLRKELAGQGPSANINRRRSSILHSSLSMTDLCRSMTDLCHAISTDNLALSSPK</sequence>
<dbReference type="SUPFAM" id="SSF52540">
    <property type="entry name" value="P-loop containing nucleoside triphosphate hydrolases"/>
    <property type="match status" value="1"/>
</dbReference>
<dbReference type="Gene3D" id="2.60.200.20">
    <property type="match status" value="1"/>
</dbReference>
<feature type="domain" description="Kinesin motor" evidence="6">
    <location>
        <begin position="1"/>
        <end position="83"/>
    </location>
</feature>
<evidence type="ECO:0000313" key="8">
    <source>
        <dbReference type="EnsemblMetazoa" id="CapteP197257"/>
    </source>
</evidence>
<dbReference type="GO" id="GO:0007018">
    <property type="term" value="P:microtubule-based movement"/>
    <property type="evidence" value="ECO:0007669"/>
    <property type="project" value="InterPro"/>
</dbReference>
<organism evidence="7">
    <name type="scientific">Capitella teleta</name>
    <name type="common">Polychaete worm</name>
    <dbReference type="NCBI Taxonomy" id="283909"/>
    <lineage>
        <taxon>Eukaryota</taxon>
        <taxon>Metazoa</taxon>
        <taxon>Spiralia</taxon>
        <taxon>Lophotrochozoa</taxon>
        <taxon>Annelida</taxon>
        <taxon>Polychaeta</taxon>
        <taxon>Sedentaria</taxon>
        <taxon>Scolecida</taxon>
        <taxon>Capitellidae</taxon>
        <taxon>Capitella</taxon>
    </lineage>
</organism>
<dbReference type="SMART" id="SM00129">
    <property type="entry name" value="KISc"/>
    <property type="match status" value="1"/>
</dbReference>
<comment type="similarity">
    <text evidence="5">Belongs to the TRAFAC class myosin-kinesin ATPase superfamily. Kinesin family.</text>
</comment>
<dbReference type="GO" id="GO:0008017">
    <property type="term" value="F:microtubule binding"/>
    <property type="evidence" value="ECO:0007669"/>
    <property type="project" value="InterPro"/>
</dbReference>
<dbReference type="Pfam" id="PF00225">
    <property type="entry name" value="Kinesin"/>
    <property type="match status" value="1"/>
</dbReference>
<dbReference type="HOGENOM" id="CLU_845285_0_0_1"/>
<comment type="caution">
    <text evidence="5">Lacks conserved residue(s) required for the propagation of feature annotation.</text>
</comment>
<keyword evidence="1" id="KW-0547">Nucleotide-binding</keyword>
<dbReference type="Proteomes" id="UP000014760">
    <property type="component" value="Unassembled WGS sequence"/>
</dbReference>
<reference evidence="7 9" key="2">
    <citation type="journal article" date="2013" name="Nature">
        <title>Insights into bilaterian evolution from three spiralian genomes.</title>
        <authorList>
            <person name="Simakov O."/>
            <person name="Marletaz F."/>
            <person name="Cho S.J."/>
            <person name="Edsinger-Gonzales E."/>
            <person name="Havlak P."/>
            <person name="Hellsten U."/>
            <person name="Kuo D.H."/>
            <person name="Larsson T."/>
            <person name="Lv J."/>
            <person name="Arendt D."/>
            <person name="Savage R."/>
            <person name="Osoegawa K."/>
            <person name="de Jong P."/>
            <person name="Grimwood J."/>
            <person name="Chapman J.A."/>
            <person name="Shapiro H."/>
            <person name="Aerts A."/>
            <person name="Otillar R.P."/>
            <person name="Terry A.Y."/>
            <person name="Boore J.L."/>
            <person name="Grigoriev I.V."/>
            <person name="Lindberg D.R."/>
            <person name="Seaver E.C."/>
            <person name="Weisblat D.A."/>
            <person name="Putnam N.H."/>
            <person name="Rokhsar D.S."/>
        </authorList>
    </citation>
    <scope>NUCLEOTIDE SEQUENCE</scope>
    <source>
        <strain evidence="7 9">I ESC-2004</strain>
    </source>
</reference>
<dbReference type="AlphaFoldDB" id="R7V996"/>
<evidence type="ECO:0000256" key="5">
    <source>
        <dbReference type="PROSITE-ProRule" id="PRU00283"/>
    </source>
</evidence>
<dbReference type="EMBL" id="AMQN01018196">
    <property type="status" value="NOT_ANNOTATED_CDS"/>
    <property type="molecule type" value="Genomic_DNA"/>
</dbReference>
<dbReference type="STRING" id="283909.R7V996"/>
<dbReference type="InterPro" id="IPR027417">
    <property type="entry name" value="P-loop_NTPase"/>
</dbReference>
<evidence type="ECO:0000256" key="2">
    <source>
        <dbReference type="ARBA" id="ARBA00022840"/>
    </source>
</evidence>
<dbReference type="FunFam" id="2.60.200.20:FF:000005">
    <property type="entry name" value="Kinesin family member 16B"/>
    <property type="match status" value="1"/>
</dbReference>
<proteinExistence type="inferred from homology"/>
<evidence type="ECO:0000259" key="6">
    <source>
        <dbReference type="PROSITE" id="PS50067"/>
    </source>
</evidence>
<evidence type="ECO:0000256" key="3">
    <source>
        <dbReference type="ARBA" id="ARBA00023054"/>
    </source>
</evidence>
<dbReference type="InterPro" id="IPR008984">
    <property type="entry name" value="SMAD_FHA_dom_sf"/>
</dbReference>
<dbReference type="Gene3D" id="3.40.850.10">
    <property type="entry name" value="Kinesin motor domain"/>
    <property type="match status" value="1"/>
</dbReference>
<dbReference type="GO" id="GO:0003777">
    <property type="term" value="F:microtubule motor activity"/>
    <property type="evidence" value="ECO:0007669"/>
    <property type="project" value="InterPro"/>
</dbReference>
<dbReference type="InterPro" id="IPR036961">
    <property type="entry name" value="Kinesin_motor_dom_sf"/>
</dbReference>
<name>R7V996_CAPTE</name>
<dbReference type="InterPro" id="IPR001752">
    <property type="entry name" value="Kinesin_motor_dom"/>
</dbReference>
<dbReference type="CDD" id="cd22708">
    <property type="entry name" value="FHA_KIF16"/>
    <property type="match status" value="1"/>
</dbReference>
<dbReference type="OrthoDB" id="3176171at2759"/>